<evidence type="ECO:0000313" key="13">
    <source>
        <dbReference type="Proteomes" id="UP001175000"/>
    </source>
</evidence>
<keyword evidence="4" id="KW-0479">Metal-binding</keyword>
<comment type="caution">
    <text evidence="12">The sequence shown here is derived from an EMBL/GenBank/DDBJ whole genome shotgun (WGS) entry which is preliminary data.</text>
</comment>
<dbReference type="PANTHER" id="PTHR11474:SF76">
    <property type="entry name" value="SHKT DOMAIN-CONTAINING PROTEIN"/>
    <property type="match status" value="1"/>
</dbReference>
<evidence type="ECO:0000259" key="11">
    <source>
        <dbReference type="PROSITE" id="PS00498"/>
    </source>
</evidence>
<comment type="similarity">
    <text evidence="2">Belongs to the tyrosinase family.</text>
</comment>
<dbReference type="EC" id="1.14.18.1" evidence="3"/>
<dbReference type="InterPro" id="IPR002227">
    <property type="entry name" value="Tyrosinase_Cu-bd"/>
</dbReference>
<evidence type="ECO:0000256" key="3">
    <source>
        <dbReference type="ARBA" id="ARBA00011906"/>
    </source>
</evidence>
<evidence type="ECO:0000256" key="5">
    <source>
        <dbReference type="ARBA" id="ARBA00023002"/>
    </source>
</evidence>
<dbReference type="Pfam" id="PF18132">
    <property type="entry name" value="Tyrosinase_C"/>
    <property type="match status" value="1"/>
</dbReference>
<evidence type="ECO:0000256" key="6">
    <source>
        <dbReference type="ARBA" id="ARBA00023008"/>
    </source>
</evidence>
<name>A0AA39X2C0_9PEZI</name>
<evidence type="ECO:0000256" key="2">
    <source>
        <dbReference type="ARBA" id="ARBA00009928"/>
    </source>
</evidence>
<dbReference type="Gene3D" id="2.60.310.20">
    <property type="match status" value="1"/>
</dbReference>
<dbReference type="PROSITE" id="PS00498">
    <property type="entry name" value="TYROSINASE_2"/>
    <property type="match status" value="1"/>
</dbReference>
<accession>A0AA39X2C0</accession>
<evidence type="ECO:0000256" key="10">
    <source>
        <dbReference type="ARBA" id="ARBA00048881"/>
    </source>
</evidence>
<dbReference type="PANTHER" id="PTHR11474">
    <property type="entry name" value="TYROSINASE FAMILY MEMBER"/>
    <property type="match status" value="1"/>
</dbReference>
<evidence type="ECO:0000256" key="1">
    <source>
        <dbReference type="ARBA" id="ARBA00001973"/>
    </source>
</evidence>
<sequence>MAPPSSLNAAAPFYGVTGIQAGLNANAKDPLRKVPARMELDDWFLSKDVVHQNQRSLFFPAFLKFCEEDPQGQSGKFSFFQIAGIHGQPIIPWDEPANASEVQAREAGQRNRGSYCHHGETTFATWHRPYMMLLEQVIYEYMKEYAQTFSGKERDDMLYAAGQWRLPYWDWAAKKPTDWNDLGKKWDYNLPVAFLEKHKEVDVKKPAGPGKVRNALYAFKMPGGLTMGDAKLKPQFQIRNGQTQLRDGTRITIPVGTPLFFSDRDELTLVQYSSAQGTSRYPPGQGVTKEWINGIQNNEALIRTLQDEKAFPKGTDDATGGVVNESLRDAYARLFSIKRFEDFASTQPSQELRAADAVYQNVENLHNDMHVWCGGNMAPPNRNLQAQAGHMSNPSVAAFDPLFWFHHCNIDRTIAIWQEISEIDSVPERDRWFDKTRNKYSEKAVKADLRPFHKADGAYWTSNDTRYIAPLGYTYPILDKQPFIVNGVYQKDAHIGAINRELNTKYNTARTAAAKAALTADPGQSGPGLMKLSALMATAPNPETALDQTVNDYAVNVVYEKMGFGGQPFTVNIFIGKVPTAIPFDFHDEEGSLVGQVYNFTSPDEGEVRCENCAGQAIEKTLATGRVVLTNSLITRWKDALTHTPDPGVTGPTVLTSMEPTDVVPFLAANLHWRITAANGLVDFAAVPSVKVAVVVGKAEHFADDTKLSHYHGYRPAYQITVGKPGGVGPEDHLYPEGSEWRP</sequence>
<keyword evidence="6" id="KW-0186">Copper</keyword>
<dbReference type="InterPro" id="IPR041640">
    <property type="entry name" value="Tyrosinase_C"/>
</dbReference>
<dbReference type="GO" id="GO:0042438">
    <property type="term" value="P:melanin biosynthetic process"/>
    <property type="evidence" value="ECO:0007669"/>
    <property type="project" value="UniProtKB-KW"/>
</dbReference>
<evidence type="ECO:0000256" key="7">
    <source>
        <dbReference type="ARBA" id="ARBA00023033"/>
    </source>
</evidence>
<keyword evidence="5" id="KW-0560">Oxidoreductase</keyword>
<protein>
    <recommendedName>
        <fullName evidence="3">tyrosinase</fullName>
        <ecNumber evidence="3">1.14.18.1</ecNumber>
    </recommendedName>
</protein>
<evidence type="ECO:0000256" key="8">
    <source>
        <dbReference type="ARBA" id="ARBA00023101"/>
    </source>
</evidence>
<dbReference type="Gene3D" id="1.10.1280.10">
    <property type="entry name" value="Di-copper center containing domain from catechol oxidase"/>
    <property type="match status" value="1"/>
</dbReference>
<dbReference type="Pfam" id="PF00264">
    <property type="entry name" value="Tyrosinase"/>
    <property type="match status" value="1"/>
</dbReference>
<dbReference type="GO" id="GO:0004503">
    <property type="term" value="F:tyrosinase activity"/>
    <property type="evidence" value="ECO:0007669"/>
    <property type="project" value="UniProtKB-EC"/>
</dbReference>
<feature type="domain" description="Tyrosinase copper-binding" evidence="11">
    <location>
        <begin position="400"/>
        <end position="411"/>
    </location>
</feature>
<comment type="catalytic activity">
    <reaction evidence="10">
        <text>L-tyrosine + O2 = L-dopaquinone + H2O</text>
        <dbReference type="Rhea" id="RHEA:18117"/>
        <dbReference type="ChEBI" id="CHEBI:15377"/>
        <dbReference type="ChEBI" id="CHEBI:15379"/>
        <dbReference type="ChEBI" id="CHEBI:57924"/>
        <dbReference type="ChEBI" id="CHEBI:58315"/>
        <dbReference type="EC" id="1.14.18.1"/>
    </reaction>
</comment>
<evidence type="ECO:0000256" key="9">
    <source>
        <dbReference type="ARBA" id="ARBA00048233"/>
    </source>
</evidence>
<keyword evidence="7" id="KW-0503">Monooxygenase</keyword>
<dbReference type="InterPro" id="IPR008922">
    <property type="entry name" value="Di-copper_centre_dom_sf"/>
</dbReference>
<gene>
    <name evidence="12" type="ORF">B0T14DRAFT_89324</name>
</gene>
<dbReference type="AlphaFoldDB" id="A0AA39X2C0"/>
<comment type="catalytic activity">
    <reaction evidence="9">
        <text>2 L-dopa + O2 = 2 L-dopaquinone + 2 H2O</text>
        <dbReference type="Rhea" id="RHEA:34287"/>
        <dbReference type="ChEBI" id="CHEBI:15377"/>
        <dbReference type="ChEBI" id="CHEBI:15379"/>
        <dbReference type="ChEBI" id="CHEBI:57504"/>
        <dbReference type="ChEBI" id="CHEBI:57924"/>
        <dbReference type="EC" id="1.14.18.1"/>
    </reaction>
</comment>
<keyword evidence="8" id="KW-0470">Melanin biosynthesis</keyword>
<comment type="cofactor">
    <cofactor evidence="1">
        <name>Cu(2+)</name>
        <dbReference type="ChEBI" id="CHEBI:29036"/>
    </cofactor>
</comment>
<proteinExistence type="inferred from homology"/>
<evidence type="ECO:0000256" key="4">
    <source>
        <dbReference type="ARBA" id="ARBA00022723"/>
    </source>
</evidence>
<dbReference type="EMBL" id="JAULSU010000002">
    <property type="protein sequence ID" value="KAK0625960.1"/>
    <property type="molecule type" value="Genomic_DNA"/>
</dbReference>
<dbReference type="GO" id="GO:0046872">
    <property type="term" value="F:metal ion binding"/>
    <property type="evidence" value="ECO:0007669"/>
    <property type="project" value="UniProtKB-KW"/>
</dbReference>
<dbReference type="SUPFAM" id="SSF48056">
    <property type="entry name" value="Di-copper centre-containing domain"/>
    <property type="match status" value="1"/>
</dbReference>
<organism evidence="12 13">
    <name type="scientific">Immersiella caudata</name>
    <dbReference type="NCBI Taxonomy" id="314043"/>
    <lineage>
        <taxon>Eukaryota</taxon>
        <taxon>Fungi</taxon>
        <taxon>Dikarya</taxon>
        <taxon>Ascomycota</taxon>
        <taxon>Pezizomycotina</taxon>
        <taxon>Sordariomycetes</taxon>
        <taxon>Sordariomycetidae</taxon>
        <taxon>Sordariales</taxon>
        <taxon>Lasiosphaeriaceae</taxon>
        <taxon>Immersiella</taxon>
    </lineage>
</organism>
<dbReference type="InterPro" id="IPR050316">
    <property type="entry name" value="Tyrosinase/Hemocyanin"/>
</dbReference>
<dbReference type="PRINTS" id="PR00092">
    <property type="entry name" value="TYROSINASE"/>
</dbReference>
<dbReference type="Proteomes" id="UP001175000">
    <property type="component" value="Unassembled WGS sequence"/>
</dbReference>
<evidence type="ECO:0000313" key="12">
    <source>
        <dbReference type="EMBL" id="KAK0625960.1"/>
    </source>
</evidence>
<reference evidence="12" key="1">
    <citation type="submission" date="2023-06" db="EMBL/GenBank/DDBJ databases">
        <title>Genome-scale phylogeny and comparative genomics of the fungal order Sordariales.</title>
        <authorList>
            <consortium name="Lawrence Berkeley National Laboratory"/>
            <person name="Hensen N."/>
            <person name="Bonometti L."/>
            <person name="Westerberg I."/>
            <person name="Brannstrom I.O."/>
            <person name="Guillou S."/>
            <person name="Cros-Aarteil S."/>
            <person name="Calhoun S."/>
            <person name="Haridas S."/>
            <person name="Kuo A."/>
            <person name="Mondo S."/>
            <person name="Pangilinan J."/>
            <person name="Riley R."/>
            <person name="Labutti K."/>
            <person name="Andreopoulos B."/>
            <person name="Lipzen A."/>
            <person name="Chen C."/>
            <person name="Yanf M."/>
            <person name="Daum C."/>
            <person name="Ng V."/>
            <person name="Clum A."/>
            <person name="Steindorff A."/>
            <person name="Ohm R."/>
            <person name="Martin F."/>
            <person name="Silar P."/>
            <person name="Natvig D."/>
            <person name="Lalanne C."/>
            <person name="Gautier V."/>
            <person name="Ament-Velasquez S.L."/>
            <person name="Kruys A."/>
            <person name="Hutchinson M.I."/>
            <person name="Powell A.J."/>
            <person name="Barry K."/>
            <person name="Miller A.N."/>
            <person name="Grigoriev I.V."/>
            <person name="Debuchy R."/>
            <person name="Gladieux P."/>
            <person name="Thoren M.H."/>
            <person name="Johannesson H."/>
        </authorList>
    </citation>
    <scope>NUCLEOTIDE SEQUENCE</scope>
    <source>
        <strain evidence="12">CBS 606.72</strain>
    </source>
</reference>
<keyword evidence="13" id="KW-1185">Reference proteome</keyword>